<dbReference type="EnsemblPlants" id="LPERR08G09450.1">
    <property type="protein sequence ID" value="LPERR08G09450.1"/>
    <property type="gene ID" value="LPERR08G09450"/>
</dbReference>
<accession>A0A0D9X6V9</accession>
<dbReference type="AlphaFoldDB" id="A0A0D9X6V9"/>
<evidence type="ECO:0000313" key="2">
    <source>
        <dbReference type="EnsemblPlants" id="LPERR08G09450.1"/>
    </source>
</evidence>
<name>A0A0D9X6V9_9ORYZ</name>
<reference evidence="3" key="2">
    <citation type="submission" date="2013-12" db="EMBL/GenBank/DDBJ databases">
        <authorList>
            <person name="Yu Y."/>
            <person name="Lee S."/>
            <person name="de Baynast K."/>
            <person name="Wissotski M."/>
            <person name="Liu L."/>
            <person name="Talag J."/>
            <person name="Goicoechea J."/>
            <person name="Angelova A."/>
            <person name="Jetty R."/>
            <person name="Kudrna D."/>
            <person name="Golser W."/>
            <person name="Rivera L."/>
            <person name="Zhang J."/>
            <person name="Wing R."/>
        </authorList>
    </citation>
    <scope>NUCLEOTIDE SEQUENCE</scope>
</reference>
<sequence length="91" mass="10605">MEAVPFVVHCPPRANQLRRRLLVDRDDLPSKPRPVKSLARVNPRLPLRLRPPLVIDRFLCIRTNPSPPVVDPRRRHRLDPVDVIQPQGEHH</sequence>
<reference evidence="2 3" key="1">
    <citation type="submission" date="2012-08" db="EMBL/GenBank/DDBJ databases">
        <title>Oryza genome evolution.</title>
        <authorList>
            <person name="Wing R.A."/>
        </authorList>
    </citation>
    <scope>NUCLEOTIDE SEQUENCE</scope>
</reference>
<proteinExistence type="predicted"/>
<reference evidence="2" key="3">
    <citation type="submission" date="2015-04" db="UniProtKB">
        <authorList>
            <consortium name="EnsemblPlants"/>
        </authorList>
    </citation>
    <scope>IDENTIFICATION</scope>
</reference>
<dbReference type="HOGENOM" id="CLU_2430270_0_0_1"/>
<feature type="region of interest" description="Disordered" evidence="1">
    <location>
        <begin position="69"/>
        <end position="91"/>
    </location>
</feature>
<evidence type="ECO:0000313" key="3">
    <source>
        <dbReference type="Proteomes" id="UP000032180"/>
    </source>
</evidence>
<protein>
    <submittedName>
        <fullName evidence="2">Uncharacterized protein</fullName>
    </submittedName>
</protein>
<organism evidence="2 3">
    <name type="scientific">Leersia perrieri</name>
    <dbReference type="NCBI Taxonomy" id="77586"/>
    <lineage>
        <taxon>Eukaryota</taxon>
        <taxon>Viridiplantae</taxon>
        <taxon>Streptophyta</taxon>
        <taxon>Embryophyta</taxon>
        <taxon>Tracheophyta</taxon>
        <taxon>Spermatophyta</taxon>
        <taxon>Magnoliopsida</taxon>
        <taxon>Liliopsida</taxon>
        <taxon>Poales</taxon>
        <taxon>Poaceae</taxon>
        <taxon>BOP clade</taxon>
        <taxon>Oryzoideae</taxon>
        <taxon>Oryzeae</taxon>
        <taxon>Oryzinae</taxon>
        <taxon>Leersia</taxon>
    </lineage>
</organism>
<evidence type="ECO:0000256" key="1">
    <source>
        <dbReference type="SAM" id="MobiDB-lite"/>
    </source>
</evidence>
<dbReference type="Proteomes" id="UP000032180">
    <property type="component" value="Chromosome 8"/>
</dbReference>
<dbReference type="Gramene" id="LPERR08G09450.1">
    <property type="protein sequence ID" value="LPERR08G09450.1"/>
    <property type="gene ID" value="LPERR08G09450"/>
</dbReference>
<keyword evidence="3" id="KW-1185">Reference proteome</keyword>